<evidence type="ECO:0000256" key="4">
    <source>
        <dbReference type="ARBA" id="ARBA00069090"/>
    </source>
</evidence>
<reference evidence="9" key="1">
    <citation type="submission" date="2025-08" db="UniProtKB">
        <authorList>
            <consortium name="Ensembl"/>
        </authorList>
    </citation>
    <scope>IDENTIFICATION</scope>
</reference>
<feature type="domain" description="PH" evidence="8">
    <location>
        <begin position="1147"/>
        <end position="1259"/>
    </location>
</feature>
<evidence type="ECO:0000256" key="1">
    <source>
        <dbReference type="ARBA" id="ARBA00022481"/>
    </source>
</evidence>
<evidence type="ECO:0000256" key="6">
    <source>
        <dbReference type="SAM" id="Coils"/>
    </source>
</evidence>
<dbReference type="GO" id="GO:0045180">
    <property type="term" value="C:basal cortex"/>
    <property type="evidence" value="ECO:0007669"/>
    <property type="project" value="TreeGrafter"/>
</dbReference>
<dbReference type="PROSITE" id="PS50003">
    <property type="entry name" value="PH_DOMAIN"/>
    <property type="match status" value="1"/>
</dbReference>
<protein>
    <recommendedName>
        <fullName evidence="4">Pleckstrin homology-like domain family B member 1</fullName>
    </recommendedName>
    <alternativeName>
        <fullName evidence="5">Protein LL5-alpha</fullName>
    </alternativeName>
</protein>
<feature type="region of interest" description="Disordered" evidence="7">
    <location>
        <begin position="442"/>
        <end position="548"/>
    </location>
</feature>
<dbReference type="SMART" id="SM00233">
    <property type="entry name" value="PH"/>
    <property type="match status" value="1"/>
</dbReference>
<dbReference type="Gene3D" id="2.30.29.30">
    <property type="entry name" value="Pleckstrin-homology domain (PH domain)/Phosphotyrosine-binding domain (PTB)"/>
    <property type="match status" value="1"/>
</dbReference>
<feature type="compositionally biased region" description="Low complexity" evidence="7">
    <location>
        <begin position="370"/>
        <end position="396"/>
    </location>
</feature>
<proteinExistence type="predicted"/>
<dbReference type="InterPro" id="IPR000253">
    <property type="entry name" value="FHA_dom"/>
</dbReference>
<organism evidence="9 10">
    <name type="scientific">Cyprinus carpio carpio</name>
    <dbReference type="NCBI Taxonomy" id="630221"/>
    <lineage>
        <taxon>Eukaryota</taxon>
        <taxon>Metazoa</taxon>
        <taxon>Chordata</taxon>
        <taxon>Craniata</taxon>
        <taxon>Vertebrata</taxon>
        <taxon>Euteleostomi</taxon>
        <taxon>Actinopterygii</taxon>
        <taxon>Neopterygii</taxon>
        <taxon>Teleostei</taxon>
        <taxon>Ostariophysi</taxon>
        <taxon>Cypriniformes</taxon>
        <taxon>Cyprinidae</taxon>
        <taxon>Cyprininae</taxon>
        <taxon>Cyprinus</taxon>
    </lineage>
</organism>
<dbReference type="InterPro" id="IPR037810">
    <property type="entry name" value="PHLDB1/2/3_PH"/>
</dbReference>
<dbReference type="InterPro" id="IPR052212">
    <property type="entry name" value="PH-like_domain"/>
</dbReference>
<dbReference type="InterPro" id="IPR008984">
    <property type="entry name" value="SMAD_FHA_dom_sf"/>
</dbReference>
<evidence type="ECO:0000256" key="2">
    <source>
        <dbReference type="ARBA" id="ARBA00022553"/>
    </source>
</evidence>
<keyword evidence="10" id="KW-1185">Reference proteome</keyword>
<feature type="compositionally biased region" description="Basic and acidic residues" evidence="7">
    <location>
        <begin position="954"/>
        <end position="965"/>
    </location>
</feature>
<dbReference type="SUPFAM" id="SSF50729">
    <property type="entry name" value="PH domain-like"/>
    <property type="match status" value="1"/>
</dbReference>
<feature type="compositionally biased region" description="Polar residues" evidence="7">
    <location>
        <begin position="322"/>
        <end position="335"/>
    </location>
</feature>
<evidence type="ECO:0000256" key="3">
    <source>
        <dbReference type="ARBA" id="ARBA00023054"/>
    </source>
</evidence>
<dbReference type="GO" id="GO:0070507">
    <property type="term" value="P:regulation of microtubule cytoskeleton organization"/>
    <property type="evidence" value="ECO:0007669"/>
    <property type="project" value="TreeGrafter"/>
</dbReference>
<dbReference type="Proteomes" id="UP001108240">
    <property type="component" value="Unplaced"/>
</dbReference>
<keyword evidence="3 6" id="KW-0175">Coiled coil</keyword>
<dbReference type="Gene3D" id="2.60.200.20">
    <property type="match status" value="1"/>
</dbReference>
<evidence type="ECO:0000313" key="10">
    <source>
        <dbReference type="Proteomes" id="UP001108240"/>
    </source>
</evidence>
<dbReference type="PANTHER" id="PTHR12156:SF23">
    <property type="entry name" value="PLECKSTRIN HOMOLOGY-LIKE DOMAIN FAMILY B MEMBER 1"/>
    <property type="match status" value="1"/>
</dbReference>
<dbReference type="FunFam" id="2.30.29.30:FF:000006">
    <property type="entry name" value="Pleckstrin homology like domain family B member 1"/>
    <property type="match status" value="1"/>
</dbReference>
<feature type="compositionally biased region" description="Basic and acidic residues" evidence="7">
    <location>
        <begin position="337"/>
        <end position="346"/>
    </location>
</feature>
<dbReference type="Pfam" id="PF00498">
    <property type="entry name" value="FHA"/>
    <property type="match status" value="1"/>
</dbReference>
<feature type="coiled-coil region" evidence="6">
    <location>
        <begin position="1032"/>
        <end position="1098"/>
    </location>
</feature>
<keyword evidence="2" id="KW-0597">Phosphoprotein</keyword>
<feature type="region of interest" description="Disordered" evidence="7">
    <location>
        <begin position="370"/>
        <end position="429"/>
    </location>
</feature>
<feature type="compositionally biased region" description="Polar residues" evidence="7">
    <location>
        <begin position="267"/>
        <end position="279"/>
    </location>
</feature>
<feature type="region of interest" description="Disordered" evidence="7">
    <location>
        <begin position="302"/>
        <end position="350"/>
    </location>
</feature>
<feature type="region of interest" description="Disordered" evidence="7">
    <location>
        <begin position="231"/>
        <end position="282"/>
    </location>
</feature>
<feature type="region of interest" description="Disordered" evidence="7">
    <location>
        <begin position="607"/>
        <end position="661"/>
    </location>
</feature>
<keyword evidence="1" id="KW-0488">Methylation</keyword>
<feature type="compositionally biased region" description="Low complexity" evidence="7">
    <location>
        <begin position="971"/>
        <end position="984"/>
    </location>
</feature>
<dbReference type="InterPro" id="IPR001849">
    <property type="entry name" value="PH_domain"/>
</dbReference>
<dbReference type="Ensembl" id="ENSCCRT00000123377.1">
    <property type="protein sequence ID" value="ENSCCRP00000103745.1"/>
    <property type="gene ID" value="ENSCCRG00000022639.2"/>
</dbReference>
<dbReference type="SUPFAM" id="SSF49879">
    <property type="entry name" value="SMAD/FHA domain"/>
    <property type="match status" value="1"/>
</dbReference>
<evidence type="ECO:0000313" key="9">
    <source>
        <dbReference type="Ensembl" id="ENSCCRP00000103745.1"/>
    </source>
</evidence>
<dbReference type="CDD" id="cd14673">
    <property type="entry name" value="PH_PHLDB1_2"/>
    <property type="match status" value="1"/>
</dbReference>
<dbReference type="InterPro" id="IPR011993">
    <property type="entry name" value="PH-like_dom_sf"/>
</dbReference>
<feature type="compositionally biased region" description="Polar residues" evidence="7">
    <location>
        <begin position="236"/>
        <end position="260"/>
    </location>
</feature>
<feature type="compositionally biased region" description="Polar residues" evidence="7">
    <location>
        <begin position="1020"/>
        <end position="1032"/>
    </location>
</feature>
<dbReference type="FunFam" id="2.60.200.20:FF:000004">
    <property type="entry name" value="pleckstrin homology-like domain family B member 1 isoform X1"/>
    <property type="match status" value="1"/>
</dbReference>
<feature type="compositionally biased region" description="Polar residues" evidence="7">
    <location>
        <begin position="504"/>
        <end position="518"/>
    </location>
</feature>
<dbReference type="GeneTree" id="ENSGT00940000155231"/>
<reference evidence="9" key="2">
    <citation type="submission" date="2025-09" db="UniProtKB">
        <authorList>
            <consortium name="Ensembl"/>
        </authorList>
    </citation>
    <scope>IDENTIFICATION</scope>
</reference>
<name>A0A9J7XCH0_CYPCA</name>
<dbReference type="Pfam" id="PF00169">
    <property type="entry name" value="PH"/>
    <property type="match status" value="1"/>
</dbReference>
<accession>A0A9J7XCH0</accession>
<evidence type="ECO:0000256" key="5">
    <source>
        <dbReference type="ARBA" id="ARBA00077655"/>
    </source>
</evidence>
<dbReference type="PANTHER" id="PTHR12156">
    <property type="entry name" value="PLECKSTRIN HOMOLOGY-LIKE DOMAIN, FAMILY B, MEMBER 3"/>
    <property type="match status" value="1"/>
</dbReference>
<sequence length="1266" mass="141313">VKSIHTTDMGLKNSQVYCCIALICSQSTPLDLIETGKTLKVQAERPHLVSLGSGRLSTAITLLPLPEGKTTLGHGNTDINIQGPGVTALHCYIENVGGAITLYPCGNQCSMDGLAVTKPVRLTQGCMLCFGQSSFFRFNHPEEALRMKSLMPGGSPGFTSTYKNHSGIDEYNILNGNHLPLQERPRPGHGTPVRSVEKDLQDIMNSLTMAEGQTSSSEQCKKARHPIPKSAMLNGSGHSLVSHPTSPGTLSVSSSYENTSPPFPHLSTPSVVSSTGSCLNSTNTHSTSYTHIVQAPVPQPRTFASKVSSSNGGLKDQESSRLQKALTETPSSPATNRRGESPHLDHGSSSGSVSFAFGDLGRQVNVRLTSLSSTGSSSPRSSVGSSVQETSSSLQTHSRALLPPDSPQSSRRGVEPSSMCERPPLSPSIARRGVLGVPVLPGAITGVPLTSRGRTVPDSPRLQRRATAEEEVGNTKLHARSPSPVSALLKDQSCSKQKGGLTPASGSQTGVSPLTSPRNQRRGSREPWQVQPRTRERKNSISEVSDKEEDLLEYHRWQREARMREQEMERLERQRLETILNLCAEYNKSDPSVGVDTGRACQFPGMEEVSVRRPGPDPASVPVQSSHRQRESEEENLKEECSSTESQHQEHEDSSVLGQQERAYLEEERLRVMARVDELKTRVTDLEQQIQESRQEAEMERALLQGERRAELDQVEAELEIINQLQLKLNEVENSTQMEKEKERAKVSAERDVLARLRDSYSELKGQLHNCPESLREHLQEQLTRKVEALESATKRFEDLEFRQLERESGIEEEKETVSRQLLQEKAEYFRTVTKRKEKMAALEIQANQLGLQAAQDCERMAKDRTLALQMLQKEKERLSALETRYQSLTGGRTFSKPANSKEVRAFNSHDFKQVGKQTTFLTLSCLPDLSPAYLDLDSKRQLDLQGRGLYTCDDSRIRPTDPKQSHWGAPQGSNSPFPPSGGSMLHHSILHHQAPPAGESTYDTLSLESSDSVETSVSTGNNSACSPESSNGLAGLRLEEMEKMLKEAQQEKARLVESREREVQARKQLLEAERKRREEVERRLQDETAHRQRLVEEEVKLREKQCSQARPMTRYLPIRKEEFDLRSHVESSGHCVDTCAYVIVTEKMCKGHLVKMGGKIKSWKKRWFVFDRLKRTFSYYVDKHETKLKGVIYFQAIEEVYYDHLRSATKVMSAFSTTPSPNPSLTFCVKTHDRLYFMVAPSPEAMRIWMDVIVTGAEGYTQFMT</sequence>
<feature type="compositionally biased region" description="Low complexity" evidence="7">
    <location>
        <begin position="1004"/>
        <end position="1019"/>
    </location>
</feature>
<feature type="region of interest" description="Disordered" evidence="7">
    <location>
        <begin position="952"/>
        <end position="1032"/>
    </location>
</feature>
<dbReference type="CDD" id="cd22713">
    <property type="entry name" value="FHA_PHLB1"/>
    <property type="match status" value="1"/>
</dbReference>
<evidence type="ECO:0000259" key="8">
    <source>
        <dbReference type="PROSITE" id="PS50003"/>
    </source>
</evidence>
<dbReference type="AlphaFoldDB" id="A0A9J7XCH0"/>
<evidence type="ECO:0000256" key="7">
    <source>
        <dbReference type="SAM" id="MobiDB-lite"/>
    </source>
</evidence>